<reference evidence="1" key="2">
    <citation type="journal article" date="2021" name="PeerJ">
        <title>Extensive microbial diversity within the chicken gut microbiome revealed by metagenomics and culture.</title>
        <authorList>
            <person name="Gilroy R."/>
            <person name="Ravi A."/>
            <person name="Getino M."/>
            <person name="Pursley I."/>
            <person name="Horton D.L."/>
            <person name="Alikhan N.F."/>
            <person name="Baker D."/>
            <person name="Gharbi K."/>
            <person name="Hall N."/>
            <person name="Watson M."/>
            <person name="Adriaenssens E.M."/>
            <person name="Foster-Nyarko E."/>
            <person name="Jarju S."/>
            <person name="Secka A."/>
            <person name="Antonio M."/>
            <person name="Oren A."/>
            <person name="Chaudhuri R.R."/>
            <person name="La Ragione R."/>
            <person name="Hildebrand F."/>
            <person name="Pallen M.J."/>
        </authorList>
    </citation>
    <scope>NUCLEOTIDE SEQUENCE</scope>
    <source>
        <strain evidence="1">CHK187-14744</strain>
    </source>
</reference>
<organism evidence="1 2">
    <name type="scientific">Candidatus Onthocola gallistercoris</name>
    <dbReference type="NCBI Taxonomy" id="2840876"/>
    <lineage>
        <taxon>Bacteria</taxon>
        <taxon>Bacillati</taxon>
        <taxon>Bacillota</taxon>
        <taxon>Bacilli</taxon>
        <taxon>Candidatus Onthocola</taxon>
    </lineage>
</organism>
<evidence type="ECO:0000313" key="1">
    <source>
        <dbReference type="EMBL" id="HIU03185.1"/>
    </source>
</evidence>
<reference evidence="1" key="1">
    <citation type="submission" date="2020-10" db="EMBL/GenBank/DDBJ databases">
        <authorList>
            <person name="Gilroy R."/>
        </authorList>
    </citation>
    <scope>NUCLEOTIDE SEQUENCE</scope>
    <source>
        <strain evidence="1">CHK187-14744</strain>
    </source>
</reference>
<name>A0A9D1KY62_9FIRM</name>
<dbReference type="AlphaFoldDB" id="A0A9D1KY62"/>
<comment type="caution">
    <text evidence="1">The sequence shown here is derived from an EMBL/GenBank/DDBJ whole genome shotgun (WGS) entry which is preliminary data.</text>
</comment>
<gene>
    <name evidence="1" type="ORF">IAB63_08045</name>
</gene>
<proteinExistence type="predicted"/>
<evidence type="ECO:0000313" key="2">
    <source>
        <dbReference type="Proteomes" id="UP000824164"/>
    </source>
</evidence>
<protein>
    <submittedName>
        <fullName evidence="1">Uncharacterized protein</fullName>
    </submittedName>
</protein>
<dbReference type="EMBL" id="DVLT01000048">
    <property type="protein sequence ID" value="HIU03185.1"/>
    <property type="molecule type" value="Genomic_DNA"/>
</dbReference>
<sequence>MKVDYISINNTKIANSIRKYDQLAGVRGIVQTNARSSRRKIFSQFVITQDLSYLEMTAADAVYSLYRQGVKKFTVRKVLLLMAADENISLPAFRRQRMDQIIHKLSQMKIYIDCRQEASDTNKMQKRYEGIFLPVKAEGKGYVFLEDAQMPLYAYGEAKKQMITVPVRLLAYEPDEGKEKESRLINSDENILLKVYLIHELEIVRNKKNKVTEKTFRIKDPGDSGVLSAMEIERSSFSEESYMNKIREVYRKTELLFGYWRRVGYLRDYRADKETYSFYVSQDMLCHDPSKLF</sequence>
<dbReference type="Proteomes" id="UP000824164">
    <property type="component" value="Unassembled WGS sequence"/>
</dbReference>
<accession>A0A9D1KY62</accession>